<organism evidence="1 2">
    <name type="scientific">Actinoplanes xinjiangensis</name>
    <dbReference type="NCBI Taxonomy" id="512350"/>
    <lineage>
        <taxon>Bacteria</taxon>
        <taxon>Bacillati</taxon>
        <taxon>Actinomycetota</taxon>
        <taxon>Actinomycetes</taxon>
        <taxon>Micromonosporales</taxon>
        <taxon>Micromonosporaceae</taxon>
        <taxon>Actinoplanes</taxon>
    </lineage>
</organism>
<dbReference type="EMBL" id="QGGR01000007">
    <property type="protein sequence ID" value="PWK47672.1"/>
    <property type="molecule type" value="Genomic_DNA"/>
</dbReference>
<dbReference type="AlphaFoldDB" id="A0A316FHU3"/>
<comment type="caution">
    <text evidence="1">The sequence shown here is derived from an EMBL/GenBank/DDBJ whole genome shotgun (WGS) entry which is preliminary data.</text>
</comment>
<dbReference type="Proteomes" id="UP000245697">
    <property type="component" value="Unassembled WGS sequence"/>
</dbReference>
<gene>
    <name evidence="1" type="ORF">BC793_107282</name>
</gene>
<name>A0A316FHU3_9ACTN</name>
<reference evidence="1 2" key="1">
    <citation type="submission" date="2018-05" db="EMBL/GenBank/DDBJ databases">
        <title>Genomic Encyclopedia of Archaeal and Bacterial Type Strains, Phase II (KMG-II): from individual species to whole genera.</title>
        <authorList>
            <person name="Goeker M."/>
        </authorList>
    </citation>
    <scope>NUCLEOTIDE SEQUENCE [LARGE SCALE GENOMIC DNA]</scope>
    <source>
        <strain evidence="1 2">DSM 45184</strain>
    </source>
</reference>
<sequence length="91" mass="9672">MLPGLAAFLGLEVFLLVNGIVIGMSSSRPTAGRLLFKVHRKNIGAVPTAPRSSRAQARLREPVEVESGAGRQVMTLSRVPRAWSRPAAAAP</sequence>
<evidence type="ECO:0000313" key="2">
    <source>
        <dbReference type="Proteomes" id="UP000245697"/>
    </source>
</evidence>
<keyword evidence="2" id="KW-1185">Reference proteome</keyword>
<proteinExistence type="predicted"/>
<protein>
    <submittedName>
        <fullName evidence="1">Uncharacterized protein</fullName>
    </submittedName>
</protein>
<accession>A0A316FHU3</accession>
<evidence type="ECO:0000313" key="1">
    <source>
        <dbReference type="EMBL" id="PWK47672.1"/>
    </source>
</evidence>